<dbReference type="AlphaFoldDB" id="A0A6M6JSK3"/>
<keyword evidence="4" id="KW-1185">Reference proteome</keyword>
<feature type="domain" description="YCII-related" evidence="2">
    <location>
        <begin position="6"/>
        <end position="84"/>
    </location>
</feature>
<name>A0A6M6JSK3_9PSEU</name>
<evidence type="ECO:0000313" key="4">
    <source>
        <dbReference type="Proteomes" id="UP000505377"/>
    </source>
</evidence>
<evidence type="ECO:0000259" key="2">
    <source>
        <dbReference type="Pfam" id="PF03795"/>
    </source>
</evidence>
<dbReference type="EMBL" id="CP053564">
    <property type="protein sequence ID" value="QJY50007.1"/>
    <property type="molecule type" value="Genomic_DNA"/>
</dbReference>
<dbReference type="InterPro" id="IPR011008">
    <property type="entry name" value="Dimeric_a/b-barrel"/>
</dbReference>
<protein>
    <recommendedName>
        <fullName evidence="2">YCII-related domain-containing protein</fullName>
    </recommendedName>
</protein>
<reference evidence="3 4" key="1">
    <citation type="submission" date="2020-05" db="EMBL/GenBank/DDBJ databases">
        <authorList>
            <person name="Mo P."/>
        </authorList>
    </citation>
    <scope>NUCLEOTIDE SEQUENCE [LARGE SCALE GENOMIC DNA]</scope>
    <source>
        <strain evidence="3 4">Gen01</strain>
    </source>
</reference>
<evidence type="ECO:0000256" key="1">
    <source>
        <dbReference type="ARBA" id="ARBA00007689"/>
    </source>
</evidence>
<dbReference type="SUPFAM" id="SSF54909">
    <property type="entry name" value="Dimeric alpha+beta barrel"/>
    <property type="match status" value="1"/>
</dbReference>
<dbReference type="Gene3D" id="3.30.70.1060">
    <property type="entry name" value="Dimeric alpha+beta barrel"/>
    <property type="match status" value="1"/>
</dbReference>
<dbReference type="Pfam" id="PF03795">
    <property type="entry name" value="YCII"/>
    <property type="match status" value="1"/>
</dbReference>
<dbReference type="PANTHER" id="PTHR37828:SF1">
    <property type="entry name" value="YCII-RELATED DOMAIN-CONTAINING PROTEIN"/>
    <property type="match status" value="1"/>
</dbReference>
<evidence type="ECO:0000313" key="3">
    <source>
        <dbReference type="EMBL" id="QJY50007.1"/>
    </source>
</evidence>
<accession>A0A6M6JSK3</accession>
<comment type="similarity">
    <text evidence="1">Belongs to the YciI family.</text>
</comment>
<organism evidence="3 4">
    <name type="scientific">Pseudonocardia broussonetiae</name>
    <dbReference type="NCBI Taxonomy" id="2736640"/>
    <lineage>
        <taxon>Bacteria</taxon>
        <taxon>Bacillati</taxon>
        <taxon>Actinomycetota</taxon>
        <taxon>Actinomycetes</taxon>
        <taxon>Pseudonocardiales</taxon>
        <taxon>Pseudonocardiaceae</taxon>
        <taxon>Pseudonocardia</taxon>
    </lineage>
</organism>
<dbReference type="PANTHER" id="PTHR37828">
    <property type="entry name" value="GSR2449 PROTEIN"/>
    <property type="match status" value="1"/>
</dbReference>
<gene>
    <name evidence="3" type="ORF">HOP40_33090</name>
</gene>
<dbReference type="RefSeq" id="WP_172167008.1">
    <property type="nucleotide sequence ID" value="NZ_CP053564.1"/>
</dbReference>
<dbReference type="KEGG" id="pbro:HOP40_33090"/>
<dbReference type="InterPro" id="IPR005545">
    <property type="entry name" value="YCII"/>
</dbReference>
<proteinExistence type="inferred from homology"/>
<sequence>MALFAVVWRYTDDVALLDEVRPRHREYLGGMVERGVVRQAGPFGDGSGGLLLYDVEDEHELATWIAEDPFTVSGVIVESRWWPWTPVVGPLAEPRG</sequence>
<dbReference type="Proteomes" id="UP000505377">
    <property type="component" value="Chromosome"/>
</dbReference>